<dbReference type="PANTHER" id="PTHR12925">
    <property type="entry name" value="HIKESHI FAMILY MEMBER"/>
    <property type="match status" value="1"/>
</dbReference>
<organism evidence="4 5">
    <name type="scientific">Metarhizium robertsii</name>
    <dbReference type="NCBI Taxonomy" id="568076"/>
    <lineage>
        <taxon>Eukaryota</taxon>
        <taxon>Fungi</taxon>
        <taxon>Dikarya</taxon>
        <taxon>Ascomycota</taxon>
        <taxon>Pezizomycotina</taxon>
        <taxon>Sordariomycetes</taxon>
        <taxon>Hypocreomycetidae</taxon>
        <taxon>Hypocreales</taxon>
        <taxon>Clavicipitaceae</taxon>
        <taxon>Metarhizium</taxon>
    </lineage>
</organism>
<dbReference type="Proteomes" id="UP000030151">
    <property type="component" value="Unassembled WGS sequence"/>
</dbReference>
<dbReference type="InterPro" id="IPR048364">
    <property type="entry name" value="Hikeshi-like_C"/>
</dbReference>
<sequence length="209" mass="22299">MSGLMFGVIPTGQQLITDPTSTPSPTSFLYTLPNTKSFSHVMVILLPNVQLPDNTAAAIYLATAKDVAMAAELGGTPNFKFLGGIGSGKESALFKINSNPSQNHSNAENDGIVIGVSIESAESVGQRLEQLSADKTANSSASNSNTAQMPTSLLAQRIIQNAYNSLAGYTQPIGPGGVEVVPLRAFDDWWRKFESRIRNDPNFLAKPQE</sequence>
<dbReference type="PANTHER" id="PTHR12925:SF0">
    <property type="entry name" value="PROTEIN HIKESHI"/>
    <property type="match status" value="1"/>
</dbReference>
<evidence type="ECO:0000313" key="5">
    <source>
        <dbReference type="Proteomes" id="UP000030151"/>
    </source>
</evidence>
<dbReference type="AlphaFoldDB" id="A0A014PSS3"/>
<evidence type="ECO:0000259" key="3">
    <source>
        <dbReference type="Pfam" id="PF21057"/>
    </source>
</evidence>
<dbReference type="GO" id="GO:0005634">
    <property type="term" value="C:nucleus"/>
    <property type="evidence" value="ECO:0007669"/>
    <property type="project" value="TreeGrafter"/>
</dbReference>
<dbReference type="GO" id="GO:0005829">
    <property type="term" value="C:cytosol"/>
    <property type="evidence" value="ECO:0007669"/>
    <property type="project" value="TreeGrafter"/>
</dbReference>
<dbReference type="eggNOG" id="KOG4067">
    <property type="taxonomic scope" value="Eukaryota"/>
</dbReference>
<evidence type="ECO:0000256" key="1">
    <source>
        <dbReference type="ARBA" id="ARBA00006623"/>
    </source>
</evidence>
<dbReference type="InterPro" id="IPR008493">
    <property type="entry name" value="Hikeshi-like_N"/>
</dbReference>
<feature type="domain" description="Hikeshi-like C-terminal" evidence="3">
    <location>
        <begin position="151"/>
        <end position="205"/>
    </location>
</feature>
<evidence type="ECO:0000259" key="2">
    <source>
        <dbReference type="Pfam" id="PF05603"/>
    </source>
</evidence>
<comment type="similarity">
    <text evidence="1">Belongs to the OPI10 family.</text>
</comment>
<name>A0A014PSS3_9HYPO</name>
<dbReference type="InterPro" id="IPR031318">
    <property type="entry name" value="OPI10"/>
</dbReference>
<feature type="domain" description="Hikeshi-like N-terminal" evidence="2">
    <location>
        <begin position="9"/>
        <end position="134"/>
    </location>
</feature>
<gene>
    <name evidence="4" type="ORF">X797_005407</name>
</gene>
<dbReference type="EMBL" id="JELW01000008">
    <property type="protein sequence ID" value="EXV01311.1"/>
    <property type="molecule type" value="Genomic_DNA"/>
</dbReference>
<reference evidence="4 5" key="1">
    <citation type="submission" date="2014-02" db="EMBL/GenBank/DDBJ databases">
        <title>The genome sequence of the entomopathogenic fungus Metarhizium robertsii ARSEF 2575.</title>
        <authorList>
            <person name="Giuliano Garisto Donzelli B."/>
            <person name="Roe B.A."/>
            <person name="Macmil S.L."/>
            <person name="Krasnoff S.B."/>
            <person name="Gibson D.M."/>
        </authorList>
    </citation>
    <scope>NUCLEOTIDE SEQUENCE [LARGE SCALE GENOMIC DNA]</scope>
    <source>
        <strain evidence="4 5">ARSEF 2575</strain>
    </source>
</reference>
<dbReference type="Pfam" id="PF05603">
    <property type="entry name" value="Hikeshi-like_N"/>
    <property type="match status" value="1"/>
</dbReference>
<proteinExistence type="inferred from homology"/>
<dbReference type="Pfam" id="PF21057">
    <property type="entry name" value="Hikeshi-like_C"/>
    <property type="match status" value="1"/>
</dbReference>
<protein>
    <submittedName>
        <fullName evidence="4">DUF775 domain protein</fullName>
    </submittedName>
</protein>
<dbReference type="GO" id="GO:0006606">
    <property type="term" value="P:protein import into nucleus"/>
    <property type="evidence" value="ECO:0007669"/>
    <property type="project" value="TreeGrafter"/>
</dbReference>
<evidence type="ECO:0000313" key="4">
    <source>
        <dbReference type="EMBL" id="EXV01311.1"/>
    </source>
</evidence>
<dbReference type="OrthoDB" id="10248398at2759"/>
<comment type="caution">
    <text evidence="4">The sequence shown here is derived from an EMBL/GenBank/DDBJ whole genome shotgun (WGS) entry which is preliminary data.</text>
</comment>
<accession>A0A014PSS3</accession>
<dbReference type="GO" id="GO:0061608">
    <property type="term" value="F:nuclear import signal receptor activity"/>
    <property type="evidence" value="ECO:0007669"/>
    <property type="project" value="TreeGrafter"/>
</dbReference>
<dbReference type="HOGENOM" id="CLU_084839_1_1_1"/>